<dbReference type="Proteomes" id="UP000033067">
    <property type="component" value="Chromosome"/>
</dbReference>
<evidence type="ECO:0000259" key="1">
    <source>
        <dbReference type="Pfam" id="PF01755"/>
    </source>
</evidence>
<evidence type="ECO:0000313" key="3">
    <source>
        <dbReference type="Proteomes" id="UP000033067"/>
    </source>
</evidence>
<dbReference type="KEGG" id="psuw:WQ53_03105"/>
<dbReference type="RefSeq" id="WP_052630304.1">
    <property type="nucleotide sequence ID" value="NZ_CP011144.1"/>
</dbReference>
<accession>A0A0E3YZA1</accession>
<gene>
    <name evidence="2" type="ORF">WQ53_03105</name>
</gene>
<dbReference type="EMBL" id="CP011144">
    <property type="protein sequence ID" value="AKC85898.1"/>
    <property type="molecule type" value="Genomic_DNA"/>
</dbReference>
<keyword evidence="3" id="KW-1185">Reference proteome</keyword>
<evidence type="ECO:0000313" key="2">
    <source>
        <dbReference type="EMBL" id="AKC85898.1"/>
    </source>
</evidence>
<feature type="domain" description="Glycosyl transferase family 25" evidence="1">
    <location>
        <begin position="9"/>
        <end position="176"/>
    </location>
</feature>
<dbReference type="AlphaFoldDB" id="A0A0E3YZA1"/>
<dbReference type="InterPro" id="IPR002654">
    <property type="entry name" value="Glyco_trans_25"/>
</dbReference>
<reference evidence="2 3" key="1">
    <citation type="journal article" date="2015" name="Genome Announc.">
        <title>Complete Genome Sequence of Pseudoxanthomonas suwonensis Strain J1, a Cellulose-Degrading Bacterium Isolated from Leaf- and Wood-Enriched Soil.</title>
        <authorList>
            <person name="Hou L."/>
            <person name="Jiang J."/>
            <person name="Xu Z."/>
            <person name="Zhou Y."/>
            <person name="Leung F.C."/>
        </authorList>
    </citation>
    <scope>NUCLEOTIDE SEQUENCE [LARGE SCALE GENOMIC DNA]</scope>
    <source>
        <strain evidence="2 3">J1</strain>
    </source>
</reference>
<proteinExistence type="predicted"/>
<organism evidence="2 3">
    <name type="scientific">Pseudoxanthomonas suwonensis</name>
    <dbReference type="NCBI Taxonomy" id="314722"/>
    <lineage>
        <taxon>Bacteria</taxon>
        <taxon>Pseudomonadati</taxon>
        <taxon>Pseudomonadota</taxon>
        <taxon>Gammaproteobacteria</taxon>
        <taxon>Lysobacterales</taxon>
        <taxon>Lysobacteraceae</taxon>
        <taxon>Pseudoxanthomonas</taxon>
    </lineage>
</organism>
<dbReference type="Pfam" id="PF01755">
    <property type="entry name" value="Glyco_transf_25"/>
    <property type="match status" value="1"/>
</dbReference>
<protein>
    <recommendedName>
        <fullName evidence="1">Glycosyl transferase family 25 domain-containing protein</fullName>
    </recommendedName>
</protein>
<sequence>MSPPLPRAIHVINLDRARERMASVVRSYDAHLGDSGIALNRFVAVDAAEAARLGTPGTLNWAEKACCISHGRCLQAAADPAYPAWIAEDDVAFGPWTLRRIREALAEVGDRPWDVLLTDIYATDVHGMVDLFRLRRRLLAERRTKLIDLRGMAFASATSYLVNASSIPKVIGLLQERTQLDMVPDIWMKTLAGAGKLICLGVFPFATTVADTPTQIQPESSSRELGWWTAYRWLLWDGTDPAWLEGKLAALETGSRDPESALLGRILAGTMSEADSRGG</sequence>
<name>A0A0E3YZA1_9GAMM</name>